<reference evidence="9 10" key="1">
    <citation type="journal article" date="2019" name="Sci. Rep.">
        <title>Comparative genomics of chytrid fungi reveal insights into the obligate biotrophic and pathogenic lifestyle of Synchytrium endobioticum.</title>
        <authorList>
            <person name="van de Vossenberg B.T.L.H."/>
            <person name="Warris S."/>
            <person name="Nguyen H.D.T."/>
            <person name="van Gent-Pelzer M.P.E."/>
            <person name="Joly D.L."/>
            <person name="van de Geest H.C."/>
            <person name="Bonants P.J.M."/>
            <person name="Smith D.S."/>
            <person name="Levesque C.A."/>
            <person name="van der Lee T.A.J."/>
        </authorList>
    </citation>
    <scope>NUCLEOTIDE SEQUENCE [LARGE SCALE GENOMIC DNA]</scope>
    <source>
        <strain evidence="9 10">JEL517</strain>
    </source>
</reference>
<feature type="compositionally biased region" description="Polar residues" evidence="7">
    <location>
        <begin position="160"/>
        <end position="172"/>
    </location>
</feature>
<feature type="region of interest" description="Disordered" evidence="7">
    <location>
        <begin position="160"/>
        <end position="239"/>
    </location>
</feature>
<dbReference type="GO" id="GO:0030154">
    <property type="term" value="P:cell differentiation"/>
    <property type="evidence" value="ECO:0007669"/>
    <property type="project" value="TreeGrafter"/>
</dbReference>
<dbReference type="PANTHER" id="PTHR24324:SF5">
    <property type="entry name" value="HEMATOPOIETICALLY-EXPRESSED HOMEOBOX PROTEIN HHEX"/>
    <property type="match status" value="1"/>
</dbReference>
<feature type="domain" description="Homeobox" evidence="8">
    <location>
        <begin position="240"/>
        <end position="292"/>
    </location>
</feature>
<keyword evidence="3 5" id="KW-0371">Homeobox</keyword>
<evidence type="ECO:0000256" key="3">
    <source>
        <dbReference type="ARBA" id="ARBA00023155"/>
    </source>
</evidence>
<gene>
    <name evidence="9" type="ORF">SmJEL517_g04891</name>
</gene>
<dbReference type="SMART" id="SM00389">
    <property type="entry name" value="HOX"/>
    <property type="match status" value="1"/>
</dbReference>
<comment type="subcellular location">
    <subcellularLocation>
        <location evidence="1 5 6">Nucleus</location>
    </subcellularLocation>
</comment>
<feature type="compositionally biased region" description="Polar residues" evidence="7">
    <location>
        <begin position="230"/>
        <end position="239"/>
    </location>
</feature>
<dbReference type="GeneID" id="42006116"/>
<evidence type="ECO:0000256" key="4">
    <source>
        <dbReference type="ARBA" id="ARBA00023242"/>
    </source>
</evidence>
<dbReference type="InterPro" id="IPR009057">
    <property type="entry name" value="Homeodomain-like_sf"/>
</dbReference>
<evidence type="ECO:0000256" key="1">
    <source>
        <dbReference type="ARBA" id="ARBA00004123"/>
    </source>
</evidence>
<comment type="caution">
    <text evidence="9">The sequence shown here is derived from an EMBL/GenBank/DDBJ whole genome shotgun (WGS) entry which is preliminary data.</text>
</comment>
<dbReference type="GO" id="GO:0005634">
    <property type="term" value="C:nucleus"/>
    <property type="evidence" value="ECO:0007669"/>
    <property type="project" value="UniProtKB-SubCell"/>
</dbReference>
<dbReference type="RefSeq" id="XP_031023159.1">
    <property type="nucleotide sequence ID" value="XM_031170819.1"/>
</dbReference>
<dbReference type="OrthoDB" id="6159439at2759"/>
<dbReference type="PROSITE" id="PS00027">
    <property type="entry name" value="HOMEOBOX_1"/>
    <property type="match status" value="1"/>
</dbReference>
<evidence type="ECO:0000259" key="8">
    <source>
        <dbReference type="PROSITE" id="PS50071"/>
    </source>
</evidence>
<evidence type="ECO:0000256" key="5">
    <source>
        <dbReference type="PROSITE-ProRule" id="PRU00108"/>
    </source>
</evidence>
<dbReference type="STRING" id="1806994.A0A507BXG8"/>
<evidence type="ECO:0000256" key="7">
    <source>
        <dbReference type="SAM" id="MobiDB-lite"/>
    </source>
</evidence>
<evidence type="ECO:0000313" key="10">
    <source>
        <dbReference type="Proteomes" id="UP000319731"/>
    </source>
</evidence>
<evidence type="ECO:0000256" key="6">
    <source>
        <dbReference type="RuleBase" id="RU000682"/>
    </source>
</evidence>
<dbReference type="EMBL" id="QEAO01000038">
    <property type="protein sequence ID" value="TPX31828.1"/>
    <property type="molecule type" value="Genomic_DNA"/>
</dbReference>
<keyword evidence="2 5" id="KW-0238">DNA-binding</keyword>
<feature type="compositionally biased region" description="Acidic residues" evidence="7">
    <location>
        <begin position="198"/>
        <end position="214"/>
    </location>
</feature>
<keyword evidence="4 5" id="KW-0539">Nucleus</keyword>
<dbReference type="InterPro" id="IPR001356">
    <property type="entry name" value="HD"/>
</dbReference>
<dbReference type="Proteomes" id="UP000319731">
    <property type="component" value="Unassembled WGS sequence"/>
</dbReference>
<dbReference type="InterPro" id="IPR051000">
    <property type="entry name" value="Homeobox_DNA-bind_prot"/>
</dbReference>
<sequence>MQTNYYYTPLLQPLENAVEIKSWLIHGKSIDSTLLEPLEQDLLLKDALMTPIMKTSWEDTPCSSDLNEDSYFVLDSHLINLPSLLLESDFDYSNGLFSNLSSLTRTSSSKNEEAPYEVDIGRPALTPIVELSTSGSSNLETSLTLLSASNSLATATVGCTTRCRGSSSSPGQECNLDSAIEVRSRTDSPHEDERRDDADDDEYTVEDSDDEEYVVDPPKRQSTKPRRRPANTTTPYHSGRLTKSSVKVFTQVFAVTPYPDTRIRKLLAERLDMNPRAVQIWFQNKRQHLKAMGVAEGLRWTWCGGALKLNFSNWVMGSSSDKSSSIRQCIGHPRIYF</sequence>
<evidence type="ECO:0000256" key="2">
    <source>
        <dbReference type="ARBA" id="ARBA00023125"/>
    </source>
</evidence>
<dbReference type="Pfam" id="PF00046">
    <property type="entry name" value="Homeodomain"/>
    <property type="match status" value="1"/>
</dbReference>
<keyword evidence="10" id="KW-1185">Reference proteome</keyword>
<dbReference type="AlphaFoldDB" id="A0A507BXG8"/>
<accession>A0A507BXG8</accession>
<dbReference type="SUPFAM" id="SSF46689">
    <property type="entry name" value="Homeodomain-like"/>
    <property type="match status" value="1"/>
</dbReference>
<dbReference type="GO" id="GO:0000978">
    <property type="term" value="F:RNA polymerase II cis-regulatory region sequence-specific DNA binding"/>
    <property type="evidence" value="ECO:0007669"/>
    <property type="project" value="TreeGrafter"/>
</dbReference>
<dbReference type="CDD" id="cd00086">
    <property type="entry name" value="homeodomain"/>
    <property type="match status" value="1"/>
</dbReference>
<feature type="DNA-binding region" description="Homeobox" evidence="5">
    <location>
        <begin position="242"/>
        <end position="293"/>
    </location>
</feature>
<dbReference type="GO" id="GO:0000981">
    <property type="term" value="F:DNA-binding transcription factor activity, RNA polymerase II-specific"/>
    <property type="evidence" value="ECO:0007669"/>
    <property type="project" value="InterPro"/>
</dbReference>
<protein>
    <recommendedName>
        <fullName evidence="8">Homeobox domain-containing protein</fullName>
    </recommendedName>
</protein>
<name>A0A507BXG8_9FUNG</name>
<dbReference type="PANTHER" id="PTHR24324">
    <property type="entry name" value="HOMEOBOX PROTEIN HHEX"/>
    <property type="match status" value="1"/>
</dbReference>
<feature type="compositionally biased region" description="Basic and acidic residues" evidence="7">
    <location>
        <begin position="180"/>
        <end position="197"/>
    </location>
</feature>
<dbReference type="Gene3D" id="1.10.10.60">
    <property type="entry name" value="Homeodomain-like"/>
    <property type="match status" value="1"/>
</dbReference>
<proteinExistence type="predicted"/>
<dbReference type="PROSITE" id="PS50071">
    <property type="entry name" value="HOMEOBOX_2"/>
    <property type="match status" value="1"/>
</dbReference>
<evidence type="ECO:0000313" key="9">
    <source>
        <dbReference type="EMBL" id="TPX31828.1"/>
    </source>
</evidence>
<dbReference type="InterPro" id="IPR017970">
    <property type="entry name" value="Homeobox_CS"/>
</dbReference>
<organism evidence="9 10">
    <name type="scientific">Synchytrium microbalum</name>
    <dbReference type="NCBI Taxonomy" id="1806994"/>
    <lineage>
        <taxon>Eukaryota</taxon>
        <taxon>Fungi</taxon>
        <taxon>Fungi incertae sedis</taxon>
        <taxon>Chytridiomycota</taxon>
        <taxon>Chytridiomycota incertae sedis</taxon>
        <taxon>Chytridiomycetes</taxon>
        <taxon>Synchytriales</taxon>
        <taxon>Synchytriaceae</taxon>
        <taxon>Synchytrium</taxon>
    </lineage>
</organism>